<keyword evidence="2" id="KW-0238">DNA-binding</keyword>
<dbReference type="Proteomes" id="UP001631949">
    <property type="component" value="Unassembled WGS sequence"/>
</dbReference>
<keyword evidence="6" id="KW-1185">Reference proteome</keyword>
<name>A0ABW9H1Q7_9FIRM</name>
<dbReference type="PROSITE" id="PS50949">
    <property type="entry name" value="HTH_GNTR"/>
    <property type="match status" value="1"/>
</dbReference>
<dbReference type="CDD" id="cd07377">
    <property type="entry name" value="WHTH_GntR"/>
    <property type="match status" value="1"/>
</dbReference>
<dbReference type="InterPro" id="IPR000524">
    <property type="entry name" value="Tscrpt_reg_HTH_GntR"/>
</dbReference>
<sequence length="132" mass="14786">MIHIDHRSRVPIYEQIQTGFEALVLAGALKREDQLPSVRSLAKDLAINPNTIAKAYQLMEVSGFIYSLPGRGSFIALDRAALQARRRPEALVRFQEAGFQLKEVGVTKEEASRELARIYAQTSERRAADDSD</sequence>
<dbReference type="EMBL" id="JBJUVG010000008">
    <property type="protein sequence ID" value="MFM9413969.1"/>
    <property type="molecule type" value="Genomic_DNA"/>
</dbReference>
<reference evidence="5 6" key="1">
    <citation type="journal article" date="2016" name="Int. J. Syst. Evol. Microbiol.">
        <title>Peptococcus simiae sp. nov., isolated from rhesus macaque faeces and emended description of the genus Peptococcus.</title>
        <authorList>
            <person name="Shkoporov A.N."/>
            <person name="Efimov B.A."/>
            <person name="Kondova I."/>
            <person name="Ouwerling B."/>
            <person name="Chaplin A.V."/>
            <person name="Shcherbakova V.A."/>
            <person name="Langermans J.A.M."/>
        </authorList>
    </citation>
    <scope>NUCLEOTIDE SEQUENCE [LARGE SCALE GENOMIC DNA]</scope>
    <source>
        <strain evidence="5 6">M108</strain>
    </source>
</reference>
<dbReference type="InterPro" id="IPR036390">
    <property type="entry name" value="WH_DNA-bd_sf"/>
</dbReference>
<dbReference type="Pfam" id="PF00392">
    <property type="entry name" value="GntR"/>
    <property type="match status" value="1"/>
</dbReference>
<evidence type="ECO:0000313" key="5">
    <source>
        <dbReference type="EMBL" id="MFM9413969.1"/>
    </source>
</evidence>
<comment type="caution">
    <text evidence="5">The sequence shown here is derived from an EMBL/GenBank/DDBJ whole genome shotgun (WGS) entry which is preliminary data.</text>
</comment>
<keyword evidence="1" id="KW-0805">Transcription regulation</keyword>
<evidence type="ECO:0000256" key="3">
    <source>
        <dbReference type="ARBA" id="ARBA00023163"/>
    </source>
</evidence>
<gene>
    <name evidence="5" type="ORF">ACKQTC_06285</name>
</gene>
<evidence type="ECO:0000259" key="4">
    <source>
        <dbReference type="PROSITE" id="PS50949"/>
    </source>
</evidence>
<protein>
    <submittedName>
        <fullName evidence="5">GntR family transcriptional regulator</fullName>
    </submittedName>
</protein>
<dbReference type="SUPFAM" id="SSF46785">
    <property type="entry name" value="Winged helix' DNA-binding domain"/>
    <property type="match status" value="1"/>
</dbReference>
<dbReference type="Gene3D" id="1.10.10.10">
    <property type="entry name" value="Winged helix-like DNA-binding domain superfamily/Winged helix DNA-binding domain"/>
    <property type="match status" value="1"/>
</dbReference>
<dbReference type="SMART" id="SM00345">
    <property type="entry name" value="HTH_GNTR"/>
    <property type="match status" value="1"/>
</dbReference>
<keyword evidence="3" id="KW-0804">Transcription</keyword>
<dbReference type="RefSeq" id="WP_408977583.1">
    <property type="nucleotide sequence ID" value="NZ_JBJUVG010000008.1"/>
</dbReference>
<proteinExistence type="predicted"/>
<dbReference type="InterPro" id="IPR036388">
    <property type="entry name" value="WH-like_DNA-bd_sf"/>
</dbReference>
<evidence type="ECO:0000256" key="1">
    <source>
        <dbReference type="ARBA" id="ARBA00023015"/>
    </source>
</evidence>
<dbReference type="PANTHER" id="PTHR38445">
    <property type="entry name" value="HTH-TYPE TRANSCRIPTIONAL REPRESSOR YTRA"/>
    <property type="match status" value="1"/>
</dbReference>
<dbReference type="PANTHER" id="PTHR38445:SF9">
    <property type="entry name" value="HTH-TYPE TRANSCRIPTIONAL REPRESSOR YTRA"/>
    <property type="match status" value="1"/>
</dbReference>
<evidence type="ECO:0000313" key="6">
    <source>
        <dbReference type="Proteomes" id="UP001631949"/>
    </source>
</evidence>
<feature type="domain" description="HTH gntR-type" evidence="4">
    <location>
        <begin position="10"/>
        <end position="78"/>
    </location>
</feature>
<accession>A0ABW9H1Q7</accession>
<evidence type="ECO:0000256" key="2">
    <source>
        <dbReference type="ARBA" id="ARBA00023125"/>
    </source>
</evidence>
<organism evidence="5 6">
    <name type="scientific">Peptococcus simiae</name>
    <dbReference type="NCBI Taxonomy" id="1643805"/>
    <lineage>
        <taxon>Bacteria</taxon>
        <taxon>Bacillati</taxon>
        <taxon>Bacillota</taxon>
        <taxon>Clostridia</taxon>
        <taxon>Eubacteriales</taxon>
        <taxon>Peptococcaceae</taxon>
        <taxon>Peptococcus</taxon>
    </lineage>
</organism>